<evidence type="ECO:0000313" key="2">
    <source>
        <dbReference type="Proteomes" id="UP000003250"/>
    </source>
</evidence>
<sequence length="43" mass="4839">MEMLRCKLSSSHTQKWDGCHAIPSIPEWIGAAYLFSGRTNSDL</sequence>
<reference evidence="1 2" key="1">
    <citation type="journal article" date="2012" name="J. Bacteriol.">
        <title>Draft Genome Sequence of Mesorhizobium alhagi CCNWXJ12-2T, a Novel Salt-Resistant Species Isolated from the Desert of Northwestern China.</title>
        <authorList>
            <person name="Zhou M."/>
            <person name="Chen W."/>
            <person name="Chen H."/>
            <person name="Wei G."/>
        </authorList>
    </citation>
    <scope>NUCLEOTIDE SEQUENCE [LARGE SCALE GENOMIC DNA]</scope>
    <source>
        <strain evidence="1 2">CCNWXJ12-2</strain>
    </source>
</reference>
<name>H0HTG1_9HYPH</name>
<dbReference type="EMBL" id="AHAM01000140">
    <property type="protein sequence ID" value="EHK55939.1"/>
    <property type="molecule type" value="Genomic_DNA"/>
</dbReference>
<organism evidence="1 2">
    <name type="scientific">Mesorhizobium alhagi CCNWXJ12-2</name>
    <dbReference type="NCBI Taxonomy" id="1107882"/>
    <lineage>
        <taxon>Bacteria</taxon>
        <taxon>Pseudomonadati</taxon>
        <taxon>Pseudomonadota</taxon>
        <taxon>Alphaproteobacteria</taxon>
        <taxon>Hyphomicrobiales</taxon>
        <taxon>Phyllobacteriaceae</taxon>
        <taxon>Allomesorhizobium</taxon>
    </lineage>
</organism>
<accession>H0HTG1</accession>
<protein>
    <submittedName>
        <fullName evidence="1">Uncharacterized protein</fullName>
    </submittedName>
</protein>
<proteinExistence type="predicted"/>
<dbReference type="AlphaFoldDB" id="H0HTG1"/>
<evidence type="ECO:0000313" key="1">
    <source>
        <dbReference type="EMBL" id="EHK55939.1"/>
    </source>
</evidence>
<gene>
    <name evidence="1" type="ORF">MAXJ12_17263</name>
</gene>
<keyword evidence="2" id="KW-1185">Reference proteome</keyword>
<dbReference type="Proteomes" id="UP000003250">
    <property type="component" value="Unassembled WGS sequence"/>
</dbReference>
<dbReference type="PATRIC" id="fig|1107882.3.peg.3369"/>